<evidence type="ECO:0000259" key="2">
    <source>
        <dbReference type="Pfam" id="PF11706"/>
    </source>
</evidence>
<evidence type="ECO:0000256" key="1">
    <source>
        <dbReference type="SAM" id="MobiDB-lite"/>
    </source>
</evidence>
<reference evidence="3 4" key="1">
    <citation type="submission" date="2023-05" db="EMBL/GenBank/DDBJ databases">
        <title>Streptomyces fuscus sp. nov., a brown-black pigment producing actinomyces isolated from dry sand of Sea duck farm.</title>
        <authorList>
            <person name="Xie J."/>
            <person name="Shen N."/>
        </authorList>
    </citation>
    <scope>NUCLEOTIDE SEQUENCE [LARGE SCALE GENOMIC DNA]</scope>
    <source>
        <strain evidence="3 4">GXMU-J15</strain>
    </source>
</reference>
<feature type="domain" description="Zinc finger CGNR" evidence="2">
    <location>
        <begin position="158"/>
        <end position="197"/>
    </location>
</feature>
<organism evidence="3 4">
    <name type="scientific">Streptomyces fuscus</name>
    <dbReference type="NCBI Taxonomy" id="3048495"/>
    <lineage>
        <taxon>Bacteria</taxon>
        <taxon>Bacillati</taxon>
        <taxon>Actinomycetota</taxon>
        <taxon>Actinomycetes</taxon>
        <taxon>Kitasatosporales</taxon>
        <taxon>Streptomycetaceae</taxon>
        <taxon>Streptomyces</taxon>
    </lineage>
</organism>
<dbReference type="Proteomes" id="UP001241926">
    <property type="component" value="Unassembled WGS sequence"/>
</dbReference>
<accession>A0ABT7J1B3</accession>
<dbReference type="Pfam" id="PF11706">
    <property type="entry name" value="zf-CGNR"/>
    <property type="match status" value="1"/>
</dbReference>
<dbReference type="InterPro" id="IPR021005">
    <property type="entry name" value="Znf_CGNR"/>
</dbReference>
<dbReference type="Pfam" id="PF07336">
    <property type="entry name" value="ABATE"/>
    <property type="match status" value="1"/>
</dbReference>
<dbReference type="SUPFAM" id="SSF160904">
    <property type="entry name" value="Jann2411-like"/>
    <property type="match status" value="1"/>
</dbReference>
<feature type="compositionally biased region" description="Polar residues" evidence="1">
    <location>
        <begin position="1"/>
        <end position="12"/>
    </location>
</feature>
<protein>
    <submittedName>
        <fullName evidence="3">CGNR zinc finger domain-containing protein</fullName>
    </submittedName>
</protein>
<dbReference type="InterPro" id="IPR010852">
    <property type="entry name" value="ABATE"/>
</dbReference>
<dbReference type="Gene3D" id="1.10.3300.10">
    <property type="entry name" value="Jann2411-like domain"/>
    <property type="match status" value="1"/>
</dbReference>
<dbReference type="PANTHER" id="PTHR35525:SF3">
    <property type="entry name" value="BLL6575 PROTEIN"/>
    <property type="match status" value="1"/>
</dbReference>
<evidence type="ECO:0000313" key="3">
    <source>
        <dbReference type="EMBL" id="MDL2078653.1"/>
    </source>
</evidence>
<keyword evidence="4" id="KW-1185">Reference proteome</keyword>
<name>A0ABT7J1B3_9ACTN</name>
<gene>
    <name evidence="3" type="ORF">QNN03_19650</name>
</gene>
<dbReference type="InterPro" id="IPR023286">
    <property type="entry name" value="ABATE_dom_sf"/>
</dbReference>
<comment type="caution">
    <text evidence="3">The sequence shown here is derived from an EMBL/GenBank/DDBJ whole genome shotgun (WGS) entry which is preliminary data.</text>
</comment>
<dbReference type="EMBL" id="JASJUS010000018">
    <property type="protein sequence ID" value="MDL2078653.1"/>
    <property type="molecule type" value="Genomic_DNA"/>
</dbReference>
<feature type="region of interest" description="Disordered" evidence="1">
    <location>
        <begin position="1"/>
        <end position="24"/>
    </location>
</feature>
<evidence type="ECO:0000313" key="4">
    <source>
        <dbReference type="Proteomes" id="UP001241926"/>
    </source>
</evidence>
<sequence>MRSMNGTVASDSTPPPPAPGAEQYPALDFANSVYAVPGGHYVDLLGTPEGAEQWLVERGLAPADAGIREQCAAQLRSLREQVRALLAAHMDGTPAPSGALAAVNDALTRAPAAALLHWDPARGLHRRAAHPTDQILDHALAALATNAADLLTGPDAPRLTPCASPPCIRYFLRHGRRQWCSTRCGDRVRAARAYARKTGARED</sequence>
<dbReference type="RefSeq" id="WP_176711712.1">
    <property type="nucleotide sequence ID" value="NZ_JASJUS010000018.1"/>
</dbReference>
<proteinExistence type="predicted"/>
<dbReference type="PANTHER" id="PTHR35525">
    <property type="entry name" value="BLL6575 PROTEIN"/>
    <property type="match status" value="1"/>
</dbReference>